<dbReference type="SUPFAM" id="SSF140500">
    <property type="entry name" value="BAS1536-like"/>
    <property type="match status" value="1"/>
</dbReference>
<evidence type="ECO:0000313" key="2">
    <source>
        <dbReference type="Proteomes" id="UP000789342"/>
    </source>
</evidence>
<comment type="caution">
    <text evidence="1">The sequence shown here is derived from an EMBL/GenBank/DDBJ whole genome shotgun (WGS) entry which is preliminary data.</text>
</comment>
<dbReference type="GO" id="GO:0046983">
    <property type="term" value="F:protein dimerization activity"/>
    <property type="evidence" value="ECO:0007669"/>
    <property type="project" value="InterPro"/>
</dbReference>
<dbReference type="InterPro" id="IPR037208">
    <property type="entry name" value="Spo0E-like_sf"/>
</dbReference>
<evidence type="ECO:0000313" key="1">
    <source>
        <dbReference type="EMBL" id="CAG8707416.1"/>
    </source>
</evidence>
<reference evidence="1" key="1">
    <citation type="submission" date="2021-06" db="EMBL/GenBank/DDBJ databases">
        <authorList>
            <person name="Kallberg Y."/>
            <person name="Tangrot J."/>
            <person name="Rosling A."/>
        </authorList>
    </citation>
    <scope>NUCLEOTIDE SEQUENCE</scope>
    <source>
        <strain evidence="1">CL551</strain>
    </source>
</reference>
<gene>
    <name evidence="1" type="ORF">AMORRO_LOCUS12500</name>
</gene>
<dbReference type="EMBL" id="CAJVPV010018506">
    <property type="protein sequence ID" value="CAG8707416.1"/>
    <property type="molecule type" value="Genomic_DNA"/>
</dbReference>
<dbReference type="AlphaFoldDB" id="A0A9N9N7C0"/>
<dbReference type="InterPro" id="IPR036638">
    <property type="entry name" value="HLH_DNA-bd_sf"/>
</dbReference>
<organism evidence="1 2">
    <name type="scientific">Acaulospora morrowiae</name>
    <dbReference type="NCBI Taxonomy" id="94023"/>
    <lineage>
        <taxon>Eukaryota</taxon>
        <taxon>Fungi</taxon>
        <taxon>Fungi incertae sedis</taxon>
        <taxon>Mucoromycota</taxon>
        <taxon>Glomeromycotina</taxon>
        <taxon>Glomeromycetes</taxon>
        <taxon>Diversisporales</taxon>
        <taxon>Acaulosporaceae</taxon>
        <taxon>Acaulospora</taxon>
    </lineage>
</organism>
<name>A0A9N9N7C0_9GLOM</name>
<sequence length="76" mass="8839">DRLKRPTIEEPIENLDPELFRATEEKREEMIKSGIPFVEKPGFEHPKSVYSSRTLDYLIENSKVILYNLSNTGEIS</sequence>
<protein>
    <submittedName>
        <fullName evidence="1">17043_t:CDS:1</fullName>
    </submittedName>
</protein>
<proteinExistence type="predicted"/>
<feature type="non-terminal residue" evidence="1">
    <location>
        <position position="76"/>
    </location>
</feature>
<dbReference type="GO" id="GO:0043937">
    <property type="term" value="P:regulation of sporulation"/>
    <property type="evidence" value="ECO:0007669"/>
    <property type="project" value="InterPro"/>
</dbReference>
<dbReference type="Gene3D" id="4.10.280.10">
    <property type="entry name" value="Helix-loop-helix DNA-binding domain"/>
    <property type="match status" value="1"/>
</dbReference>
<keyword evidence="2" id="KW-1185">Reference proteome</keyword>
<accession>A0A9N9N7C0</accession>
<dbReference type="Proteomes" id="UP000789342">
    <property type="component" value="Unassembled WGS sequence"/>
</dbReference>
<feature type="non-terminal residue" evidence="1">
    <location>
        <position position="1"/>
    </location>
</feature>